<dbReference type="AlphaFoldDB" id="A0A9P6XIX4"/>
<keyword evidence="3 6" id="KW-0547">Nucleotide-binding</keyword>
<reference evidence="9" key="1">
    <citation type="journal article" date="2020" name="Microb. Genom.">
        <title>Genetic diversity of clinical and environmental Mucorales isolates obtained from an investigation of mucormycosis cases among solid organ transplant recipients.</title>
        <authorList>
            <person name="Nguyen M.H."/>
            <person name="Kaul D."/>
            <person name="Muto C."/>
            <person name="Cheng S.J."/>
            <person name="Richter R.A."/>
            <person name="Bruno V.M."/>
            <person name="Liu G."/>
            <person name="Beyhan S."/>
            <person name="Sundermann A.J."/>
            <person name="Mounaud S."/>
            <person name="Pasculle A.W."/>
            <person name="Nierman W.C."/>
            <person name="Driscoll E."/>
            <person name="Cumbie R."/>
            <person name="Clancy C.J."/>
            <person name="Dupont C.L."/>
        </authorList>
    </citation>
    <scope>NUCLEOTIDE SEQUENCE</scope>
    <source>
        <strain evidence="9">GL11</strain>
    </source>
</reference>
<dbReference type="InterPro" id="IPR043129">
    <property type="entry name" value="ATPase_NBD"/>
</dbReference>
<dbReference type="OrthoDB" id="419537at2759"/>
<evidence type="ECO:0000259" key="7">
    <source>
        <dbReference type="Pfam" id="PF00349"/>
    </source>
</evidence>
<feature type="domain" description="Hexokinase C-terminal" evidence="8">
    <location>
        <begin position="213"/>
        <end position="452"/>
    </location>
</feature>
<dbReference type="PANTHER" id="PTHR19443:SF24">
    <property type="entry name" value="PHOSPHOTRANSFERASE"/>
    <property type="match status" value="1"/>
</dbReference>
<dbReference type="GO" id="GO:0005829">
    <property type="term" value="C:cytosol"/>
    <property type="evidence" value="ECO:0007669"/>
    <property type="project" value="TreeGrafter"/>
</dbReference>
<dbReference type="GO" id="GO:0008865">
    <property type="term" value="F:fructokinase activity"/>
    <property type="evidence" value="ECO:0007669"/>
    <property type="project" value="TreeGrafter"/>
</dbReference>
<dbReference type="GO" id="GO:0006006">
    <property type="term" value="P:glucose metabolic process"/>
    <property type="evidence" value="ECO:0007669"/>
    <property type="project" value="TreeGrafter"/>
</dbReference>
<dbReference type="Pfam" id="PF00349">
    <property type="entry name" value="Hexokinase_1"/>
    <property type="match status" value="1"/>
</dbReference>
<dbReference type="InterPro" id="IPR001312">
    <property type="entry name" value="Hexokinase"/>
</dbReference>
<dbReference type="GO" id="GO:0004340">
    <property type="term" value="F:glucokinase activity"/>
    <property type="evidence" value="ECO:0007669"/>
    <property type="project" value="TreeGrafter"/>
</dbReference>
<dbReference type="EC" id="2.7.1.-" evidence="6"/>
<protein>
    <recommendedName>
        <fullName evidence="6">Phosphotransferase</fullName>
        <ecNumber evidence="6">2.7.1.-</ecNumber>
    </recommendedName>
</protein>
<dbReference type="GO" id="GO:0005739">
    <property type="term" value="C:mitochondrion"/>
    <property type="evidence" value="ECO:0007669"/>
    <property type="project" value="TreeGrafter"/>
</dbReference>
<evidence type="ECO:0000256" key="4">
    <source>
        <dbReference type="ARBA" id="ARBA00022777"/>
    </source>
</evidence>
<evidence type="ECO:0000256" key="5">
    <source>
        <dbReference type="ARBA" id="ARBA00022840"/>
    </source>
</evidence>
<evidence type="ECO:0000256" key="6">
    <source>
        <dbReference type="RuleBase" id="RU362007"/>
    </source>
</evidence>
<dbReference type="Gene3D" id="3.30.420.40">
    <property type="match status" value="1"/>
</dbReference>
<sequence>MTKDIFNIIEKDFILSRQQLEPIVKGFDQEYKMGLKTPSKGLATMIPSFVTKMPKGNETGTFLSLDMGGTNLRIAAVELKGAGKSIVHELKRCPSIELKTGEGAMFFDWIADAVRDLITIEAKHLFTQNQVEGKETLALGVCWSFPVDQTAVDRGTILRMGKGFTLKNTEGNDLADMFHEAFKRKKLNVKVTAILNDTVGTLVAHAYTNPECRIGLIFATGINAAYPEKVSAITKLAPEVRNNYTPNTEMLINTEIDIFGTEAYLPLTKYDLALDLSHNQPKFQLYEKMLSGAYMGELTRLIAVDFIEAGLLFGGEMPKGFNQPWSFPTTYMSALESDQSETKEVGQRILTEFPTSEKPTLDDLNTLTRICHIVAARSASLVAVAIISLLEQQGLSDHMVVGINGSTYEFYPHMDQRVRQALDEWFGKEMSSKIILEVASEGGSVGGALIAMLCE</sequence>
<evidence type="ECO:0000256" key="2">
    <source>
        <dbReference type="ARBA" id="ARBA00022679"/>
    </source>
</evidence>
<evidence type="ECO:0000259" key="8">
    <source>
        <dbReference type="Pfam" id="PF03727"/>
    </source>
</evidence>
<evidence type="ECO:0000256" key="1">
    <source>
        <dbReference type="ARBA" id="ARBA00009225"/>
    </source>
</evidence>
<dbReference type="PRINTS" id="PR00475">
    <property type="entry name" value="HEXOKINASE"/>
</dbReference>
<accession>A0A9P6XIX4</accession>
<dbReference type="GO" id="GO:0006096">
    <property type="term" value="P:glycolytic process"/>
    <property type="evidence" value="ECO:0007669"/>
    <property type="project" value="UniProtKB-KW"/>
</dbReference>
<dbReference type="GO" id="GO:0006013">
    <property type="term" value="P:mannose metabolic process"/>
    <property type="evidence" value="ECO:0007669"/>
    <property type="project" value="TreeGrafter"/>
</dbReference>
<name>A0A9P6XIX4_RHIOR</name>
<keyword evidence="2 6" id="KW-0808">Transferase</keyword>
<dbReference type="PANTHER" id="PTHR19443">
    <property type="entry name" value="HEXOKINASE"/>
    <property type="match status" value="1"/>
</dbReference>
<comment type="similarity">
    <text evidence="1 6">Belongs to the hexokinase family.</text>
</comment>
<dbReference type="GO" id="GO:0019158">
    <property type="term" value="F:mannokinase activity"/>
    <property type="evidence" value="ECO:0007669"/>
    <property type="project" value="TreeGrafter"/>
</dbReference>
<dbReference type="GO" id="GO:0001678">
    <property type="term" value="P:intracellular glucose homeostasis"/>
    <property type="evidence" value="ECO:0007669"/>
    <property type="project" value="InterPro"/>
</dbReference>
<dbReference type="Pfam" id="PF03727">
    <property type="entry name" value="Hexokinase_2"/>
    <property type="match status" value="1"/>
</dbReference>
<feature type="domain" description="Hexokinase N-terminal" evidence="7">
    <location>
        <begin position="9"/>
        <end position="207"/>
    </location>
</feature>
<proteinExistence type="inferred from homology"/>
<keyword evidence="10" id="KW-1185">Reference proteome</keyword>
<dbReference type="PROSITE" id="PS51748">
    <property type="entry name" value="HEXOKINASE_2"/>
    <property type="match status" value="1"/>
</dbReference>
<dbReference type="Gene3D" id="3.40.367.20">
    <property type="match status" value="1"/>
</dbReference>
<evidence type="ECO:0000256" key="3">
    <source>
        <dbReference type="ARBA" id="ARBA00022741"/>
    </source>
</evidence>
<keyword evidence="4 6" id="KW-0418">Kinase</keyword>
<keyword evidence="5 6" id="KW-0067">ATP-binding</keyword>
<gene>
    <name evidence="9" type="ORF">G6F64_001212</name>
</gene>
<dbReference type="SUPFAM" id="SSF53067">
    <property type="entry name" value="Actin-like ATPase domain"/>
    <property type="match status" value="2"/>
</dbReference>
<comment type="caution">
    <text evidence="9">The sequence shown here is derived from an EMBL/GenBank/DDBJ whole genome shotgun (WGS) entry which is preliminary data.</text>
</comment>
<dbReference type="InterPro" id="IPR022672">
    <property type="entry name" value="Hexokinase_N"/>
</dbReference>
<dbReference type="GO" id="GO:0005524">
    <property type="term" value="F:ATP binding"/>
    <property type="evidence" value="ECO:0007669"/>
    <property type="project" value="UniProtKB-UniRule"/>
</dbReference>
<dbReference type="InterPro" id="IPR022673">
    <property type="entry name" value="Hexokinase_C"/>
</dbReference>
<evidence type="ECO:0000313" key="10">
    <source>
        <dbReference type="Proteomes" id="UP000716291"/>
    </source>
</evidence>
<organism evidence="9 10">
    <name type="scientific">Rhizopus oryzae</name>
    <name type="common">Mucormycosis agent</name>
    <name type="synonym">Rhizopus arrhizus var. delemar</name>
    <dbReference type="NCBI Taxonomy" id="64495"/>
    <lineage>
        <taxon>Eukaryota</taxon>
        <taxon>Fungi</taxon>
        <taxon>Fungi incertae sedis</taxon>
        <taxon>Mucoromycota</taxon>
        <taxon>Mucoromycotina</taxon>
        <taxon>Mucoromycetes</taxon>
        <taxon>Mucorales</taxon>
        <taxon>Mucorineae</taxon>
        <taxon>Rhizopodaceae</taxon>
        <taxon>Rhizopus</taxon>
    </lineage>
</organism>
<dbReference type="Proteomes" id="UP000716291">
    <property type="component" value="Unassembled WGS sequence"/>
</dbReference>
<evidence type="ECO:0000313" key="9">
    <source>
        <dbReference type="EMBL" id="KAG1314762.1"/>
    </source>
</evidence>
<dbReference type="EMBL" id="JAANQT010000088">
    <property type="protein sequence ID" value="KAG1314762.1"/>
    <property type="molecule type" value="Genomic_DNA"/>
</dbReference>
<dbReference type="GO" id="GO:0005536">
    <property type="term" value="F:D-glucose binding"/>
    <property type="evidence" value="ECO:0007669"/>
    <property type="project" value="InterPro"/>
</dbReference>
<keyword evidence="6" id="KW-0324">Glycolysis</keyword>